<proteinExistence type="predicted"/>
<dbReference type="OrthoDB" id="197463at2"/>
<dbReference type="PANTHER" id="PTHR43048">
    <property type="entry name" value="METHYLMALONYL-COA EPIMERASE"/>
    <property type="match status" value="1"/>
</dbReference>
<dbReference type="AlphaFoldDB" id="A0A4R1HLD8"/>
<keyword evidence="4" id="KW-1185">Reference proteome</keyword>
<sequence length="156" mass="17422">MSDESVFQGVQELGLAVEDLDAAIAKFEAVFGTKACPVIEAPEPGIQMKFAYVTVGDQRINLMQDIDGGAGPIGRAVKRRGEHYFNSIIQVNDLDATIERLRAAGVELVEDEPRLFENGEYAGRPYITNRVVWTNPRTFHGMLVEFQEFVWASEEQ</sequence>
<name>A0A4R1HLD8_PSEEN</name>
<organism evidence="3 4">
    <name type="scientific">Pseudonocardia endophytica</name>
    <dbReference type="NCBI Taxonomy" id="401976"/>
    <lineage>
        <taxon>Bacteria</taxon>
        <taxon>Bacillati</taxon>
        <taxon>Actinomycetota</taxon>
        <taxon>Actinomycetes</taxon>
        <taxon>Pseudonocardiales</taxon>
        <taxon>Pseudonocardiaceae</taxon>
        <taxon>Pseudonocardia</taxon>
    </lineage>
</organism>
<dbReference type="Gene3D" id="3.10.180.10">
    <property type="entry name" value="2,3-Dihydroxybiphenyl 1,2-Dioxygenase, domain 1"/>
    <property type="match status" value="1"/>
</dbReference>
<dbReference type="SUPFAM" id="SSF54593">
    <property type="entry name" value="Glyoxalase/Bleomycin resistance protein/Dihydroxybiphenyl dioxygenase"/>
    <property type="match status" value="1"/>
</dbReference>
<protein>
    <submittedName>
        <fullName evidence="3">Methylmalonyl-CoA epimerase</fullName>
    </submittedName>
</protein>
<dbReference type="GO" id="GO:0046491">
    <property type="term" value="P:L-methylmalonyl-CoA metabolic process"/>
    <property type="evidence" value="ECO:0007669"/>
    <property type="project" value="TreeGrafter"/>
</dbReference>
<dbReference type="InterPro" id="IPR037523">
    <property type="entry name" value="VOC_core"/>
</dbReference>
<keyword evidence="1" id="KW-0479">Metal-binding</keyword>
<evidence type="ECO:0000256" key="1">
    <source>
        <dbReference type="ARBA" id="ARBA00022723"/>
    </source>
</evidence>
<dbReference type="GO" id="GO:0046872">
    <property type="term" value="F:metal ion binding"/>
    <property type="evidence" value="ECO:0007669"/>
    <property type="project" value="UniProtKB-KW"/>
</dbReference>
<dbReference type="RefSeq" id="WP_132430594.1">
    <property type="nucleotide sequence ID" value="NZ_SMFZ01000002.1"/>
</dbReference>
<comment type="caution">
    <text evidence="3">The sequence shown here is derived from an EMBL/GenBank/DDBJ whole genome shotgun (WGS) entry which is preliminary data.</text>
</comment>
<dbReference type="InterPro" id="IPR051785">
    <property type="entry name" value="MMCE/EMCE_epimerase"/>
</dbReference>
<dbReference type="Pfam" id="PF13669">
    <property type="entry name" value="Glyoxalase_4"/>
    <property type="match status" value="1"/>
</dbReference>
<dbReference type="GO" id="GO:0004493">
    <property type="term" value="F:methylmalonyl-CoA epimerase activity"/>
    <property type="evidence" value="ECO:0007669"/>
    <property type="project" value="TreeGrafter"/>
</dbReference>
<reference evidence="3 4" key="1">
    <citation type="submission" date="2019-03" db="EMBL/GenBank/DDBJ databases">
        <title>Sequencing the genomes of 1000 actinobacteria strains.</title>
        <authorList>
            <person name="Klenk H.-P."/>
        </authorList>
    </citation>
    <scope>NUCLEOTIDE SEQUENCE [LARGE SCALE GENOMIC DNA]</scope>
    <source>
        <strain evidence="3 4">DSM 44969</strain>
    </source>
</reference>
<feature type="domain" description="VOC" evidence="2">
    <location>
        <begin position="9"/>
        <end position="149"/>
    </location>
</feature>
<dbReference type="PROSITE" id="PS51819">
    <property type="entry name" value="VOC"/>
    <property type="match status" value="1"/>
</dbReference>
<evidence type="ECO:0000313" key="3">
    <source>
        <dbReference type="EMBL" id="TCK21911.1"/>
    </source>
</evidence>
<accession>A0A4R1HLD8</accession>
<dbReference type="PANTHER" id="PTHR43048:SF3">
    <property type="entry name" value="METHYLMALONYL-COA EPIMERASE, MITOCHONDRIAL"/>
    <property type="match status" value="1"/>
</dbReference>
<evidence type="ECO:0000259" key="2">
    <source>
        <dbReference type="PROSITE" id="PS51819"/>
    </source>
</evidence>
<dbReference type="EMBL" id="SMFZ01000002">
    <property type="protein sequence ID" value="TCK21911.1"/>
    <property type="molecule type" value="Genomic_DNA"/>
</dbReference>
<dbReference type="Proteomes" id="UP000295560">
    <property type="component" value="Unassembled WGS sequence"/>
</dbReference>
<gene>
    <name evidence="3" type="ORF">EV378_5903</name>
</gene>
<dbReference type="InterPro" id="IPR029068">
    <property type="entry name" value="Glyas_Bleomycin-R_OHBP_Dase"/>
</dbReference>
<evidence type="ECO:0000313" key="4">
    <source>
        <dbReference type="Proteomes" id="UP000295560"/>
    </source>
</evidence>